<feature type="signal peptide" evidence="2">
    <location>
        <begin position="1"/>
        <end position="26"/>
    </location>
</feature>
<dbReference type="Proteomes" id="UP000799291">
    <property type="component" value="Unassembled WGS sequence"/>
</dbReference>
<keyword evidence="4" id="KW-1185">Reference proteome</keyword>
<evidence type="ECO:0000313" key="3">
    <source>
        <dbReference type="EMBL" id="KAF2686158.1"/>
    </source>
</evidence>
<keyword evidence="2" id="KW-0732">Signal</keyword>
<dbReference type="OrthoDB" id="245989at2759"/>
<accession>A0A6G1J6X9</accession>
<keyword evidence="1" id="KW-0812">Transmembrane</keyword>
<organism evidence="3 4">
    <name type="scientific">Lentithecium fluviatile CBS 122367</name>
    <dbReference type="NCBI Taxonomy" id="1168545"/>
    <lineage>
        <taxon>Eukaryota</taxon>
        <taxon>Fungi</taxon>
        <taxon>Dikarya</taxon>
        <taxon>Ascomycota</taxon>
        <taxon>Pezizomycotina</taxon>
        <taxon>Dothideomycetes</taxon>
        <taxon>Pleosporomycetidae</taxon>
        <taxon>Pleosporales</taxon>
        <taxon>Massarineae</taxon>
        <taxon>Lentitheciaceae</taxon>
        <taxon>Lentithecium</taxon>
    </lineage>
</organism>
<proteinExistence type="predicted"/>
<dbReference type="EMBL" id="MU005577">
    <property type="protein sequence ID" value="KAF2686158.1"/>
    <property type="molecule type" value="Genomic_DNA"/>
</dbReference>
<feature type="transmembrane region" description="Helical" evidence="1">
    <location>
        <begin position="102"/>
        <end position="122"/>
    </location>
</feature>
<sequence length="132" mass="15135">FWIFMYLITPFTYLISRLSIAGLADASVSCAQNELLRVSLPLNPSSTCFDYLENYIKFTGGYVNNNAEHERECFYCPVLDSNMVLSSKGIGRRQEGWRNVRIFANYVLVNFLGVFALYWAMLQRGGYLSKKS</sequence>
<gene>
    <name evidence="3" type="ORF">K458DRAFT_298665</name>
</gene>
<reference evidence="3" key="1">
    <citation type="journal article" date="2020" name="Stud. Mycol.">
        <title>101 Dothideomycetes genomes: a test case for predicting lifestyles and emergence of pathogens.</title>
        <authorList>
            <person name="Haridas S."/>
            <person name="Albert R."/>
            <person name="Binder M."/>
            <person name="Bloem J."/>
            <person name="Labutti K."/>
            <person name="Salamov A."/>
            <person name="Andreopoulos B."/>
            <person name="Baker S."/>
            <person name="Barry K."/>
            <person name="Bills G."/>
            <person name="Bluhm B."/>
            <person name="Cannon C."/>
            <person name="Castanera R."/>
            <person name="Culley D."/>
            <person name="Daum C."/>
            <person name="Ezra D."/>
            <person name="Gonzalez J."/>
            <person name="Henrissat B."/>
            <person name="Kuo A."/>
            <person name="Liang C."/>
            <person name="Lipzen A."/>
            <person name="Lutzoni F."/>
            <person name="Magnuson J."/>
            <person name="Mondo S."/>
            <person name="Nolan M."/>
            <person name="Ohm R."/>
            <person name="Pangilinan J."/>
            <person name="Park H.-J."/>
            <person name="Ramirez L."/>
            <person name="Alfaro M."/>
            <person name="Sun H."/>
            <person name="Tritt A."/>
            <person name="Yoshinaga Y."/>
            <person name="Zwiers L.-H."/>
            <person name="Turgeon B."/>
            <person name="Goodwin S."/>
            <person name="Spatafora J."/>
            <person name="Crous P."/>
            <person name="Grigoriev I."/>
        </authorList>
    </citation>
    <scope>NUCLEOTIDE SEQUENCE</scope>
    <source>
        <strain evidence="3">CBS 122367</strain>
    </source>
</reference>
<dbReference type="AlphaFoldDB" id="A0A6G1J6X9"/>
<evidence type="ECO:0000313" key="4">
    <source>
        <dbReference type="Proteomes" id="UP000799291"/>
    </source>
</evidence>
<feature type="non-terminal residue" evidence="3">
    <location>
        <position position="1"/>
    </location>
</feature>
<evidence type="ECO:0008006" key="5">
    <source>
        <dbReference type="Google" id="ProtNLM"/>
    </source>
</evidence>
<feature type="chain" id="PRO_5026202323" description="ABC-2 type transporter domain-containing protein" evidence="2">
    <location>
        <begin position="27"/>
        <end position="132"/>
    </location>
</feature>
<keyword evidence="1" id="KW-1133">Transmembrane helix</keyword>
<name>A0A6G1J6X9_9PLEO</name>
<evidence type="ECO:0000256" key="1">
    <source>
        <dbReference type="SAM" id="Phobius"/>
    </source>
</evidence>
<keyword evidence="1" id="KW-0472">Membrane</keyword>
<protein>
    <recommendedName>
        <fullName evidence="5">ABC-2 type transporter domain-containing protein</fullName>
    </recommendedName>
</protein>
<evidence type="ECO:0000256" key="2">
    <source>
        <dbReference type="SAM" id="SignalP"/>
    </source>
</evidence>